<accession>A0A317VWQ6</accession>
<dbReference type="OrthoDB" id="4207132at2759"/>
<dbReference type="RefSeq" id="XP_025397911.1">
    <property type="nucleotide sequence ID" value="XM_025548610.1"/>
</dbReference>
<dbReference type="EMBL" id="MSFL01000018">
    <property type="protein sequence ID" value="PWY77338.1"/>
    <property type="molecule type" value="Genomic_DNA"/>
</dbReference>
<name>A0A317VWQ6_9EURO</name>
<gene>
    <name evidence="1" type="ORF">BO70DRAFT_63892</name>
</gene>
<dbReference type="VEuPathDB" id="FungiDB:BO70DRAFT_63892"/>
<dbReference type="GeneID" id="37070847"/>
<evidence type="ECO:0000313" key="2">
    <source>
        <dbReference type="Proteomes" id="UP000247233"/>
    </source>
</evidence>
<reference evidence="1 2" key="1">
    <citation type="submission" date="2016-12" db="EMBL/GenBank/DDBJ databases">
        <title>The genomes of Aspergillus section Nigri reveals drivers in fungal speciation.</title>
        <authorList>
            <consortium name="DOE Joint Genome Institute"/>
            <person name="Vesth T.C."/>
            <person name="Nybo J."/>
            <person name="Theobald S."/>
            <person name="Brandl J."/>
            <person name="Frisvad J.C."/>
            <person name="Nielsen K.F."/>
            <person name="Lyhne E.K."/>
            <person name="Kogle M.E."/>
            <person name="Kuo A."/>
            <person name="Riley R."/>
            <person name="Clum A."/>
            <person name="Nolan M."/>
            <person name="Lipzen A."/>
            <person name="Salamov A."/>
            <person name="Henrissat B."/>
            <person name="Wiebenga A."/>
            <person name="De Vries R.P."/>
            <person name="Grigoriev I.V."/>
            <person name="Mortensen U.H."/>
            <person name="Andersen M.R."/>
            <person name="Baker S.E."/>
        </authorList>
    </citation>
    <scope>NUCLEOTIDE SEQUENCE [LARGE SCALE GENOMIC DNA]</scope>
    <source>
        <strain evidence="1 2">CBS 117.55</strain>
    </source>
</reference>
<proteinExistence type="predicted"/>
<keyword evidence="2" id="KW-1185">Reference proteome</keyword>
<protein>
    <submittedName>
        <fullName evidence="1">Uncharacterized protein</fullName>
    </submittedName>
</protein>
<organism evidence="1 2">
    <name type="scientific">Aspergillus heteromorphus CBS 117.55</name>
    <dbReference type="NCBI Taxonomy" id="1448321"/>
    <lineage>
        <taxon>Eukaryota</taxon>
        <taxon>Fungi</taxon>
        <taxon>Dikarya</taxon>
        <taxon>Ascomycota</taxon>
        <taxon>Pezizomycotina</taxon>
        <taxon>Eurotiomycetes</taxon>
        <taxon>Eurotiomycetidae</taxon>
        <taxon>Eurotiales</taxon>
        <taxon>Aspergillaceae</taxon>
        <taxon>Aspergillus</taxon>
        <taxon>Aspergillus subgen. Circumdati</taxon>
    </lineage>
</organism>
<comment type="caution">
    <text evidence="1">The sequence shown here is derived from an EMBL/GenBank/DDBJ whole genome shotgun (WGS) entry which is preliminary data.</text>
</comment>
<evidence type="ECO:0000313" key="1">
    <source>
        <dbReference type="EMBL" id="PWY77338.1"/>
    </source>
</evidence>
<dbReference type="Proteomes" id="UP000247233">
    <property type="component" value="Unassembled WGS sequence"/>
</dbReference>
<dbReference type="AlphaFoldDB" id="A0A317VWQ6"/>
<sequence>MQIPLSGTEVEPSSDRAQQACSFIPDELMALKAMIECGSETQNTPRLLDYKEEKQDDTGLVPGGFIIWIVWEIVPGIRLGNEIGADEFWNLELDERRVIQRMLPGEYEKMVSTGYFPCFQRARNLVWDSANQRLYFVGFRECHKTEDPDRKWRPSLYAVYKLAKPPPECNWWAPTRDGDMRGWQWLWKLLLNQPFTLEPTSVFPQQCNPSQGWSAYHFDKLFSVLER</sequence>
<dbReference type="STRING" id="1448321.A0A317VWQ6"/>